<dbReference type="NCBIfam" id="NF003404">
    <property type="entry name" value="PRK04750.1"/>
    <property type="match status" value="1"/>
</dbReference>
<dbReference type="InterPro" id="IPR004147">
    <property type="entry name" value="ABC1_dom"/>
</dbReference>
<evidence type="ECO:0000256" key="2">
    <source>
        <dbReference type="ARBA" id="ARBA00009670"/>
    </source>
</evidence>
<dbReference type="PANTHER" id="PTHR10566:SF113">
    <property type="entry name" value="PROTEIN ACTIVITY OF BC1 COMPLEX KINASE 7, CHLOROPLASTIC"/>
    <property type="match status" value="1"/>
</dbReference>
<keyword evidence="12" id="KW-1185">Reference proteome</keyword>
<keyword evidence="5" id="KW-0831">Ubiquinone biosynthesis</keyword>
<evidence type="ECO:0000256" key="8">
    <source>
        <dbReference type="ARBA" id="ARBA00023136"/>
    </source>
</evidence>
<keyword evidence="8 9" id="KW-0472">Membrane</keyword>
<evidence type="ECO:0000313" key="11">
    <source>
        <dbReference type="EMBL" id="MFC3148152.1"/>
    </source>
</evidence>
<evidence type="ECO:0000256" key="3">
    <source>
        <dbReference type="ARBA" id="ARBA00022475"/>
    </source>
</evidence>
<dbReference type="Proteomes" id="UP001595556">
    <property type="component" value="Unassembled WGS sequence"/>
</dbReference>
<reference evidence="12" key="1">
    <citation type="journal article" date="2019" name="Int. J. Syst. Evol. Microbiol.">
        <title>The Global Catalogue of Microorganisms (GCM) 10K type strain sequencing project: providing services to taxonomists for standard genome sequencing and annotation.</title>
        <authorList>
            <consortium name="The Broad Institute Genomics Platform"/>
            <consortium name="The Broad Institute Genome Sequencing Center for Infectious Disease"/>
            <person name="Wu L."/>
            <person name="Ma J."/>
        </authorList>
    </citation>
    <scope>NUCLEOTIDE SEQUENCE [LARGE SCALE GENOMIC DNA]</scope>
    <source>
        <strain evidence="12">KCTC 52168</strain>
    </source>
</reference>
<keyword evidence="3" id="KW-1003">Cell membrane</keyword>
<evidence type="ECO:0000256" key="7">
    <source>
        <dbReference type="ARBA" id="ARBA00022989"/>
    </source>
</evidence>
<protein>
    <submittedName>
        <fullName evidence="11">Ubiquinone biosynthesis regulatory protein kinase UbiB</fullName>
    </submittedName>
</protein>
<evidence type="ECO:0000259" key="10">
    <source>
        <dbReference type="Pfam" id="PF03109"/>
    </source>
</evidence>
<evidence type="ECO:0000256" key="6">
    <source>
        <dbReference type="ARBA" id="ARBA00022692"/>
    </source>
</evidence>
<dbReference type="InterPro" id="IPR011009">
    <property type="entry name" value="Kinase-like_dom_sf"/>
</dbReference>
<comment type="pathway">
    <text evidence="1">Cofactor biosynthesis; ubiquinone biosynthesis [regulation].</text>
</comment>
<dbReference type="Pfam" id="PF03109">
    <property type="entry name" value="ABC1"/>
    <property type="match status" value="1"/>
</dbReference>
<dbReference type="InterPro" id="IPR050154">
    <property type="entry name" value="UbiB_kinase"/>
</dbReference>
<dbReference type="SUPFAM" id="SSF56112">
    <property type="entry name" value="Protein kinase-like (PK-like)"/>
    <property type="match status" value="1"/>
</dbReference>
<evidence type="ECO:0000256" key="4">
    <source>
        <dbReference type="ARBA" id="ARBA00022519"/>
    </source>
</evidence>
<accession>A0ABV7H9U7</accession>
<feature type="domain" description="ABC1 atypical kinase-like" evidence="10">
    <location>
        <begin position="88"/>
        <end position="347"/>
    </location>
</feature>
<feature type="transmembrane region" description="Helical" evidence="9">
    <location>
        <begin position="502"/>
        <end position="528"/>
    </location>
</feature>
<comment type="caution">
    <text evidence="11">The sequence shown here is derived from an EMBL/GenBank/DDBJ whole genome shotgun (WGS) entry which is preliminary data.</text>
</comment>
<comment type="similarity">
    <text evidence="2">Belongs to the protein kinase superfamily. ADCK protein kinase family.</text>
</comment>
<proteinExistence type="inferred from homology"/>
<gene>
    <name evidence="11" type="primary">ubiB</name>
    <name evidence="11" type="ORF">ACFOEN_10905</name>
</gene>
<dbReference type="PANTHER" id="PTHR10566">
    <property type="entry name" value="CHAPERONE-ACTIVITY OF BC1 COMPLEX CABC1 -RELATED"/>
    <property type="match status" value="1"/>
</dbReference>
<keyword evidence="6 9" id="KW-0812">Transmembrane</keyword>
<keyword evidence="7 9" id="KW-1133">Transmembrane helix</keyword>
<evidence type="ECO:0000313" key="12">
    <source>
        <dbReference type="Proteomes" id="UP001595556"/>
    </source>
</evidence>
<evidence type="ECO:0000256" key="1">
    <source>
        <dbReference type="ARBA" id="ARBA00005020"/>
    </source>
</evidence>
<keyword evidence="11" id="KW-0830">Ubiquinone</keyword>
<dbReference type="EMBL" id="JBHRTI010000004">
    <property type="protein sequence ID" value="MFC3148152.1"/>
    <property type="molecule type" value="Genomic_DNA"/>
</dbReference>
<evidence type="ECO:0000256" key="9">
    <source>
        <dbReference type="SAM" id="Phobius"/>
    </source>
</evidence>
<dbReference type="NCBIfam" id="TIGR01982">
    <property type="entry name" value="UbiB"/>
    <property type="match status" value="1"/>
</dbReference>
<keyword evidence="4" id="KW-0997">Cell inner membrane</keyword>
<evidence type="ECO:0000256" key="5">
    <source>
        <dbReference type="ARBA" id="ARBA00022688"/>
    </source>
</evidence>
<organism evidence="11 12">
    <name type="scientific">Piscinibacterium candidicorallinum</name>
    <dbReference type="NCBI Taxonomy" id="1793872"/>
    <lineage>
        <taxon>Bacteria</taxon>
        <taxon>Pseudomonadati</taxon>
        <taxon>Pseudomonadota</taxon>
        <taxon>Betaproteobacteria</taxon>
        <taxon>Burkholderiales</taxon>
        <taxon>Piscinibacterium</taxon>
    </lineage>
</organism>
<dbReference type="RefSeq" id="WP_377303821.1">
    <property type="nucleotide sequence ID" value="NZ_CP180191.1"/>
</dbReference>
<name>A0ABV7H9U7_9BURK</name>
<sequence length="538" mass="61017">MKLARTAKILGVVWKYRLDTLVPAQHLPWYARLLLSPLKLAAEPTQPRGQRLREAFTELGPIFVKFGQLLSTRRDMLPEDIANELALLQDRVPPEAPGTAERTIERALGAAPSALFASFDPTPIASASIAQVHRATLKGDRRPEEAGRQVAVKVLRPGMRDVIQKDLALMHAAAALIKRASEDGRRLRPDDVVDEFDRILNDELDLLREASNCALLRRNFPPGSRRGQLLAVPEVFWDYTRDTVFTMEWMDGVPIADAERLQAKGIDLKKLSRDGVEIFFTQVFVDGYFHADMHPGNILVGFGESDRNRYIALDFGIMGALSEYDKHYLAQNFLAFFKRDYRRVAALHVESGWVPKDTRVEELEAAVRACCEPYFDRPLKEISLGMVLLRLFDASRRFKVSIQPQLVLLQKTLLNVEGLGRQLDPDLDLWTTAKPILEKWMNQQVGPEGFRKRLEQEATQWAQFLPELPRLIHARLSAPPQQRDDALLIEHLRSIRKGQSRLHLLISLLAGALVVVSVMLGYAFYILWVLLHDGGDFM</sequence>
<dbReference type="InterPro" id="IPR010232">
    <property type="entry name" value="UbiB"/>
</dbReference>